<keyword evidence="3" id="KW-0862">Zinc</keyword>
<evidence type="ECO:0000256" key="3">
    <source>
        <dbReference type="ARBA" id="ARBA00022833"/>
    </source>
</evidence>
<evidence type="ECO:0008006" key="7">
    <source>
        <dbReference type="Google" id="ProtNLM"/>
    </source>
</evidence>
<dbReference type="AlphaFoldDB" id="A0A8T0XHF8"/>
<evidence type="ECO:0000256" key="4">
    <source>
        <dbReference type="SAM" id="MobiDB-lite"/>
    </source>
</evidence>
<sequence length="346" mass="35084">MAVHAQYAAHAFPHDPRAVTTRSPLDDAMMSASAFLGDPGAGAGGHPLAAAVGGNTAFSGLTTCMINNSNGDAGFPGPSRKRARVGDAAGAGPIADPQGHGYRALLPPVPQAFAPAGDVQSRLICSGAASTSGRPATLAALAPASQGLLSLLYRHAVETGALIRIESERLRAGLQEARRRHVRAVVSAAGCAAARRLRAAEAELGCAVARNAELDERLRQTAAEARAWQDVARGHEAVAAGLRATLDGLARSTPPPRAEGNGDGDAEDAESCCFEQEEEKMGEEDAAEASGPGGARAACRACGAAGACVLLLPCRHLCLCRGCEAGAEACPVCAAAKNASLHVLLP</sequence>
<evidence type="ECO:0000313" key="5">
    <source>
        <dbReference type="EMBL" id="KAG2658767.1"/>
    </source>
</evidence>
<dbReference type="PANTHER" id="PTHR42647:SF66">
    <property type="entry name" value="BOI-RELATED E3 UBIQUITIN-PROTEIN LIGASE 2-RELATED"/>
    <property type="match status" value="1"/>
</dbReference>
<accession>A0A8T0XHF8</accession>
<dbReference type="EMBL" id="CM029037">
    <property type="protein sequence ID" value="KAG2658767.1"/>
    <property type="molecule type" value="Genomic_DNA"/>
</dbReference>
<name>A0A8T0XHF8_PANVG</name>
<evidence type="ECO:0000256" key="2">
    <source>
        <dbReference type="ARBA" id="ARBA00022771"/>
    </source>
</evidence>
<dbReference type="Proteomes" id="UP000823388">
    <property type="component" value="Chromosome 1K"/>
</dbReference>
<comment type="caution">
    <text evidence="5">The sequence shown here is derived from an EMBL/GenBank/DDBJ whole genome shotgun (WGS) entry which is preliminary data.</text>
</comment>
<evidence type="ECO:0000313" key="6">
    <source>
        <dbReference type="Proteomes" id="UP000823388"/>
    </source>
</evidence>
<organism evidence="5 6">
    <name type="scientific">Panicum virgatum</name>
    <name type="common">Blackwell switchgrass</name>
    <dbReference type="NCBI Taxonomy" id="38727"/>
    <lineage>
        <taxon>Eukaryota</taxon>
        <taxon>Viridiplantae</taxon>
        <taxon>Streptophyta</taxon>
        <taxon>Embryophyta</taxon>
        <taxon>Tracheophyta</taxon>
        <taxon>Spermatophyta</taxon>
        <taxon>Magnoliopsida</taxon>
        <taxon>Liliopsida</taxon>
        <taxon>Poales</taxon>
        <taxon>Poaceae</taxon>
        <taxon>PACMAD clade</taxon>
        <taxon>Panicoideae</taxon>
        <taxon>Panicodae</taxon>
        <taxon>Paniceae</taxon>
        <taxon>Panicinae</taxon>
        <taxon>Panicum</taxon>
        <taxon>Panicum sect. Hiantes</taxon>
    </lineage>
</organism>
<keyword evidence="1" id="KW-0479">Metal-binding</keyword>
<feature type="region of interest" description="Disordered" evidence="4">
    <location>
        <begin position="246"/>
        <end position="268"/>
    </location>
</feature>
<protein>
    <recommendedName>
        <fullName evidence="7">RING-type domain-containing protein</fullName>
    </recommendedName>
</protein>
<dbReference type="GO" id="GO:0004842">
    <property type="term" value="F:ubiquitin-protein transferase activity"/>
    <property type="evidence" value="ECO:0007669"/>
    <property type="project" value="TreeGrafter"/>
</dbReference>
<gene>
    <name evidence="5" type="ORF">PVAP13_1KG307900</name>
</gene>
<evidence type="ECO:0000256" key="1">
    <source>
        <dbReference type="ARBA" id="ARBA00022723"/>
    </source>
</evidence>
<reference evidence="5" key="1">
    <citation type="submission" date="2020-05" db="EMBL/GenBank/DDBJ databases">
        <title>WGS assembly of Panicum virgatum.</title>
        <authorList>
            <person name="Lovell J.T."/>
            <person name="Jenkins J."/>
            <person name="Shu S."/>
            <person name="Juenger T.E."/>
            <person name="Schmutz J."/>
        </authorList>
    </citation>
    <scope>NUCLEOTIDE SEQUENCE</scope>
    <source>
        <strain evidence="5">AP13</strain>
    </source>
</reference>
<keyword evidence="2" id="KW-0863">Zinc-finger</keyword>
<dbReference type="GO" id="GO:0008270">
    <property type="term" value="F:zinc ion binding"/>
    <property type="evidence" value="ECO:0007669"/>
    <property type="project" value="UniProtKB-KW"/>
</dbReference>
<dbReference type="InterPro" id="IPR013083">
    <property type="entry name" value="Znf_RING/FYVE/PHD"/>
</dbReference>
<dbReference type="Gene3D" id="3.30.40.10">
    <property type="entry name" value="Zinc/RING finger domain, C3HC4 (zinc finger)"/>
    <property type="match status" value="1"/>
</dbReference>
<dbReference type="PANTHER" id="PTHR42647">
    <property type="entry name" value="SBP (S-RIBONUCLEASE BINDING PROTEIN) FAMILY PROTEIN"/>
    <property type="match status" value="1"/>
</dbReference>
<dbReference type="Pfam" id="PF13920">
    <property type="entry name" value="zf-C3HC4_3"/>
    <property type="match status" value="1"/>
</dbReference>
<proteinExistence type="predicted"/>
<keyword evidence="6" id="KW-1185">Reference proteome</keyword>